<dbReference type="SMART" id="SM00960">
    <property type="entry name" value="Robl_LC7"/>
    <property type="match status" value="1"/>
</dbReference>
<dbReference type="InterPro" id="IPR004942">
    <property type="entry name" value="Roadblock/LAMTOR2_dom"/>
</dbReference>
<dbReference type="RefSeq" id="WP_126025328.1">
    <property type="nucleotide sequence ID" value="NZ_RXFT01000019.1"/>
</dbReference>
<dbReference type="AlphaFoldDB" id="A0A3S0Z8S0"/>
<dbReference type="Proteomes" id="UP000281118">
    <property type="component" value="Unassembled WGS sequence"/>
</dbReference>
<evidence type="ECO:0000313" key="2">
    <source>
        <dbReference type="EMBL" id="RUR71245.1"/>
    </source>
</evidence>
<evidence type="ECO:0000313" key="3">
    <source>
        <dbReference type="Proteomes" id="UP000281118"/>
    </source>
</evidence>
<dbReference type="SUPFAM" id="SSF103196">
    <property type="entry name" value="Roadblock/LC7 domain"/>
    <property type="match status" value="1"/>
</dbReference>
<dbReference type="Gene3D" id="3.30.450.30">
    <property type="entry name" value="Dynein light chain 2a, cytoplasmic"/>
    <property type="match status" value="1"/>
</dbReference>
<feature type="domain" description="Roadblock/LAMTOR2" evidence="1">
    <location>
        <begin position="15"/>
        <end position="105"/>
    </location>
</feature>
<sequence length="135" mass="13877">MVDSVAAAPLQASKARSVLRALRSTHGAIEGCAFVTRDGRVVASALGPGMDPDRFGAMCAALIALASRAAHESARGDLLQLIIEGRNGPMLVTHAGIYGVLSVSAKPQCPLGRLILDAKATAQTLATIFDSESPP</sequence>
<evidence type="ECO:0000259" key="1">
    <source>
        <dbReference type="SMART" id="SM00960"/>
    </source>
</evidence>
<dbReference type="Pfam" id="PF03259">
    <property type="entry name" value="Robl_LC7"/>
    <property type="match status" value="1"/>
</dbReference>
<gene>
    <name evidence="2" type="ORF">EJP67_29795</name>
</gene>
<organism evidence="2 3">
    <name type="scientific">Variovorax guangxiensis</name>
    <dbReference type="NCBI Taxonomy" id="1775474"/>
    <lineage>
        <taxon>Bacteria</taxon>
        <taxon>Pseudomonadati</taxon>
        <taxon>Pseudomonadota</taxon>
        <taxon>Betaproteobacteria</taxon>
        <taxon>Burkholderiales</taxon>
        <taxon>Comamonadaceae</taxon>
        <taxon>Variovorax</taxon>
    </lineage>
</organism>
<proteinExistence type="predicted"/>
<name>A0A3S0Z8S0_9BURK</name>
<reference evidence="2 3" key="1">
    <citation type="submission" date="2018-12" db="EMBL/GenBank/DDBJ databases">
        <title>The genome sequences of Variovorax guangxiensis DSM 27352.</title>
        <authorList>
            <person name="Gao J."/>
            <person name="Sun J."/>
        </authorList>
    </citation>
    <scope>NUCLEOTIDE SEQUENCE [LARGE SCALE GENOMIC DNA]</scope>
    <source>
        <strain evidence="2 3">DSM 27352</strain>
    </source>
</reference>
<dbReference type="OrthoDB" id="8903298at2"/>
<protein>
    <recommendedName>
        <fullName evidence="1">Roadblock/LAMTOR2 domain-containing protein</fullName>
    </recommendedName>
</protein>
<accession>A0A3S0Z8S0</accession>
<comment type="caution">
    <text evidence="2">The sequence shown here is derived from an EMBL/GenBank/DDBJ whole genome shotgun (WGS) entry which is preliminary data.</text>
</comment>
<dbReference type="EMBL" id="RXFT01000019">
    <property type="protein sequence ID" value="RUR71245.1"/>
    <property type="molecule type" value="Genomic_DNA"/>
</dbReference>